<keyword evidence="1" id="KW-0812">Transmembrane</keyword>
<feature type="transmembrane region" description="Helical" evidence="1">
    <location>
        <begin position="21"/>
        <end position="43"/>
    </location>
</feature>
<evidence type="ECO:0000256" key="1">
    <source>
        <dbReference type="SAM" id="Phobius"/>
    </source>
</evidence>
<evidence type="ECO:0000313" key="3">
    <source>
        <dbReference type="Proteomes" id="UP000295184"/>
    </source>
</evidence>
<keyword evidence="1" id="KW-0472">Membrane</keyword>
<dbReference type="Proteomes" id="UP000295184">
    <property type="component" value="Unassembled WGS sequence"/>
</dbReference>
<keyword evidence="1" id="KW-1133">Transmembrane helix</keyword>
<organism evidence="2 3">
    <name type="scientific">Allofournierella massiliensis</name>
    <dbReference type="NCBI Taxonomy" id="1650663"/>
    <lineage>
        <taxon>Bacteria</taxon>
        <taxon>Bacillati</taxon>
        <taxon>Bacillota</taxon>
        <taxon>Clostridia</taxon>
        <taxon>Eubacteriales</taxon>
        <taxon>Oscillospiraceae</taxon>
        <taxon>Allofournierella</taxon>
    </lineage>
</organism>
<protein>
    <recommendedName>
        <fullName evidence="4">DUF4044 domain-containing protein</fullName>
    </recommendedName>
</protein>
<dbReference type="AlphaFoldDB" id="A0A4R1R5E6"/>
<evidence type="ECO:0000313" key="2">
    <source>
        <dbReference type="EMBL" id="TCL60735.1"/>
    </source>
</evidence>
<name>A0A4R1R5E6_9FIRM</name>
<gene>
    <name evidence="2" type="ORF">EDD77_10356</name>
</gene>
<comment type="caution">
    <text evidence="2">The sequence shown here is derived from an EMBL/GenBank/DDBJ whole genome shotgun (WGS) entry which is preliminary data.</text>
</comment>
<dbReference type="EMBL" id="SLUM01000003">
    <property type="protein sequence ID" value="TCL60735.1"/>
    <property type="molecule type" value="Genomic_DNA"/>
</dbReference>
<accession>A0A4R1R5E6</accession>
<reference evidence="2 3" key="1">
    <citation type="submission" date="2019-03" db="EMBL/GenBank/DDBJ databases">
        <title>Genomic Encyclopedia of Type Strains, Phase IV (KMG-IV): sequencing the most valuable type-strain genomes for metagenomic binning, comparative biology and taxonomic classification.</title>
        <authorList>
            <person name="Goeker M."/>
        </authorList>
    </citation>
    <scope>NUCLEOTIDE SEQUENCE [LARGE SCALE GENOMIC DNA]</scope>
    <source>
        <strain evidence="2 3">DSM 100451</strain>
    </source>
</reference>
<proteinExistence type="predicted"/>
<sequence length="45" mass="5024">MSALNNERSPMKDNKKLVRTVSLVLAVLMVLTIFSSMAIQIAYLI</sequence>
<evidence type="ECO:0008006" key="4">
    <source>
        <dbReference type="Google" id="ProtNLM"/>
    </source>
</evidence>
<dbReference type="STRING" id="1650663.GCA_001486665_00304"/>